<dbReference type="STRING" id="1555112.LIP_0406"/>
<dbReference type="Pfam" id="PF07331">
    <property type="entry name" value="TctB"/>
    <property type="match status" value="1"/>
</dbReference>
<dbReference type="EMBL" id="AP014924">
    <property type="protein sequence ID" value="BAS26263.1"/>
    <property type="molecule type" value="Genomic_DNA"/>
</dbReference>
<keyword evidence="1" id="KW-0812">Transmembrane</keyword>
<feature type="domain" description="DUF1468" evidence="2">
    <location>
        <begin position="4"/>
        <end position="141"/>
    </location>
</feature>
<evidence type="ECO:0000313" key="4">
    <source>
        <dbReference type="Proteomes" id="UP000065807"/>
    </source>
</evidence>
<reference evidence="4" key="1">
    <citation type="submission" date="2015-07" db="EMBL/GenBank/DDBJ databases">
        <title>Complete genome sequence and phylogenetic analysis of Limnochorda pilosa.</title>
        <authorList>
            <person name="Watanabe M."/>
            <person name="Kojima H."/>
            <person name="Fukui M."/>
        </authorList>
    </citation>
    <scope>NUCLEOTIDE SEQUENCE [LARGE SCALE GENOMIC DNA]</scope>
    <source>
        <strain evidence="4">HC45</strain>
    </source>
</reference>
<dbReference type="Proteomes" id="UP000065807">
    <property type="component" value="Chromosome"/>
</dbReference>
<evidence type="ECO:0000256" key="1">
    <source>
        <dbReference type="SAM" id="Phobius"/>
    </source>
</evidence>
<keyword evidence="4" id="KW-1185">Reference proteome</keyword>
<keyword evidence="1" id="KW-1133">Transmembrane helix</keyword>
<gene>
    <name evidence="3" type="ORF">LIP_0406</name>
</gene>
<dbReference type="KEGG" id="lpil:LIP_0406"/>
<proteinExistence type="predicted"/>
<protein>
    <submittedName>
        <fullName evidence="3">Tripartite tricarboxylate transporter TctB</fullName>
    </submittedName>
</protein>
<dbReference type="InterPro" id="IPR009936">
    <property type="entry name" value="DUF1468"/>
</dbReference>
<keyword evidence="1" id="KW-0472">Membrane</keyword>
<name>A0A0K2SGM5_LIMPI</name>
<feature type="transmembrane region" description="Helical" evidence="1">
    <location>
        <begin position="26"/>
        <end position="48"/>
    </location>
</feature>
<evidence type="ECO:0000313" key="3">
    <source>
        <dbReference type="EMBL" id="BAS26263.1"/>
    </source>
</evidence>
<organism evidence="3 4">
    <name type="scientific">Limnochorda pilosa</name>
    <dbReference type="NCBI Taxonomy" id="1555112"/>
    <lineage>
        <taxon>Bacteria</taxon>
        <taxon>Bacillati</taxon>
        <taxon>Bacillota</taxon>
        <taxon>Limnochordia</taxon>
        <taxon>Limnochordales</taxon>
        <taxon>Limnochordaceae</taxon>
        <taxon>Limnochorda</taxon>
    </lineage>
</organism>
<accession>A0A0K2SGM5</accession>
<sequence>MGVLALAVFFLGGALKIRVSPSYAHIGPRFFPFLVSGGLAACGLPLLAQALRDRSGPAQEGGASGRGAAVNWGAIAVIGVALLLQLLLIERAGFVLASAALFWGVAFSFGSRRYVRDGLIGLLLALAVYLAFTRLLDLNLPGGILTTILGRATGGS</sequence>
<dbReference type="AlphaFoldDB" id="A0A0K2SGM5"/>
<reference evidence="4" key="2">
    <citation type="journal article" date="2016" name="Int. J. Syst. Evol. Microbiol.">
        <title>Complete genome sequence and cell structure of Limnochorda pilosa, a Gram-negative spore-former within the phylum Firmicutes.</title>
        <authorList>
            <person name="Watanabe M."/>
            <person name="Kojima H."/>
            <person name="Fukui M."/>
        </authorList>
    </citation>
    <scope>NUCLEOTIDE SEQUENCE [LARGE SCALE GENOMIC DNA]</scope>
    <source>
        <strain evidence="4">HC45</strain>
    </source>
</reference>
<evidence type="ECO:0000259" key="2">
    <source>
        <dbReference type="Pfam" id="PF07331"/>
    </source>
</evidence>
<feature type="transmembrane region" description="Helical" evidence="1">
    <location>
        <begin position="118"/>
        <end position="136"/>
    </location>
</feature>
<feature type="transmembrane region" description="Helical" evidence="1">
    <location>
        <begin position="69"/>
        <end position="88"/>
    </location>
</feature>
<dbReference type="RefSeq" id="WP_068133626.1">
    <property type="nucleotide sequence ID" value="NZ_AP014924.1"/>
</dbReference>
<feature type="transmembrane region" description="Helical" evidence="1">
    <location>
        <begin position="94"/>
        <end position="111"/>
    </location>
</feature>